<feature type="domain" description="SPOR" evidence="8">
    <location>
        <begin position="241"/>
        <end position="320"/>
    </location>
</feature>
<feature type="signal peptide" evidence="7">
    <location>
        <begin position="1"/>
        <end position="22"/>
    </location>
</feature>
<keyword evidence="2 4" id="KW-0456">Lyase</keyword>
<evidence type="ECO:0000256" key="2">
    <source>
        <dbReference type="ARBA" id="ARBA00023239"/>
    </source>
</evidence>
<dbReference type="PANTHER" id="PTHR34183:SF1">
    <property type="entry name" value="ENDOLYTIC PEPTIDOGLYCAN TRANSGLYCOSYLASE RLPA"/>
    <property type="match status" value="1"/>
</dbReference>
<dbReference type="HAMAP" id="MF_02071">
    <property type="entry name" value="RlpA"/>
    <property type="match status" value="1"/>
</dbReference>
<dbReference type="CDD" id="cd22268">
    <property type="entry name" value="DPBB_RlpA-like"/>
    <property type="match status" value="1"/>
</dbReference>
<dbReference type="NCBIfam" id="TIGR00413">
    <property type="entry name" value="rlpA"/>
    <property type="match status" value="1"/>
</dbReference>
<evidence type="ECO:0000313" key="9">
    <source>
        <dbReference type="EMBL" id="TKW61338.1"/>
    </source>
</evidence>
<dbReference type="InterPro" id="IPR007730">
    <property type="entry name" value="SPOR-like_dom"/>
</dbReference>
<comment type="similarity">
    <text evidence="4 5">Belongs to the RlpA family.</text>
</comment>
<proteinExistence type="inferred from homology"/>
<dbReference type="GO" id="GO:0000270">
    <property type="term" value="P:peptidoglycan metabolic process"/>
    <property type="evidence" value="ECO:0007669"/>
    <property type="project" value="UniProtKB-UniRule"/>
</dbReference>
<keyword evidence="3 4" id="KW-0961">Cell wall biogenesis/degradation</keyword>
<comment type="subcellular location">
    <subcellularLocation>
        <location evidence="4">Cell membrane</location>
        <topology evidence="4">Lipid-anchor</topology>
    </subcellularLocation>
</comment>
<evidence type="ECO:0000256" key="7">
    <source>
        <dbReference type="SAM" id="SignalP"/>
    </source>
</evidence>
<dbReference type="AlphaFoldDB" id="A0A6N4RDX4"/>
<dbReference type="Proteomes" id="UP000320948">
    <property type="component" value="Unassembled WGS sequence"/>
</dbReference>
<dbReference type="PROSITE" id="PS51257">
    <property type="entry name" value="PROKAR_LIPOPROTEIN"/>
    <property type="match status" value="1"/>
</dbReference>
<dbReference type="SUPFAM" id="SSF110997">
    <property type="entry name" value="Sporulation related repeat"/>
    <property type="match status" value="1"/>
</dbReference>
<dbReference type="InterPro" id="IPR034718">
    <property type="entry name" value="RlpA"/>
</dbReference>
<dbReference type="GO" id="GO:0005886">
    <property type="term" value="C:plasma membrane"/>
    <property type="evidence" value="ECO:0007669"/>
    <property type="project" value="UniProtKB-SubCell"/>
</dbReference>
<organism evidence="9 10">
    <name type="scientific">Blastochloris viridis</name>
    <name type="common">Rhodopseudomonas viridis</name>
    <dbReference type="NCBI Taxonomy" id="1079"/>
    <lineage>
        <taxon>Bacteria</taxon>
        <taxon>Pseudomonadati</taxon>
        <taxon>Pseudomonadota</taxon>
        <taxon>Alphaproteobacteria</taxon>
        <taxon>Hyphomicrobiales</taxon>
        <taxon>Blastochloridaceae</taxon>
        <taxon>Blastochloris</taxon>
    </lineage>
</organism>
<evidence type="ECO:0000313" key="10">
    <source>
        <dbReference type="Proteomes" id="UP000320948"/>
    </source>
</evidence>
<dbReference type="Pfam" id="PF05036">
    <property type="entry name" value="SPOR"/>
    <property type="match status" value="1"/>
</dbReference>
<evidence type="ECO:0000256" key="3">
    <source>
        <dbReference type="ARBA" id="ARBA00023316"/>
    </source>
</evidence>
<dbReference type="EMBL" id="VAFM01000001">
    <property type="protein sequence ID" value="TKW61338.1"/>
    <property type="molecule type" value="Genomic_DNA"/>
</dbReference>
<keyword evidence="4" id="KW-0564">Palmitate</keyword>
<dbReference type="Gene3D" id="3.30.70.1070">
    <property type="entry name" value="Sporulation related repeat"/>
    <property type="match status" value="1"/>
</dbReference>
<dbReference type="Pfam" id="PF03330">
    <property type="entry name" value="DPBB_1"/>
    <property type="match status" value="1"/>
</dbReference>
<comment type="function">
    <text evidence="4">Lytic transglycosylase with a strong preference for naked glycan strands that lack stem peptides.</text>
</comment>
<dbReference type="PROSITE" id="PS51724">
    <property type="entry name" value="SPOR"/>
    <property type="match status" value="1"/>
</dbReference>
<feature type="chain" id="PRO_5027183928" description="Endolytic peptidoglycan transglycosylase RlpA" evidence="7">
    <location>
        <begin position="23"/>
        <end position="321"/>
    </location>
</feature>
<dbReference type="EC" id="4.2.2.-" evidence="4"/>
<reference evidence="9 10" key="1">
    <citation type="journal article" date="2017" name="Nat. Commun.">
        <title>In situ click chemistry generation of cyclooxygenase-2 inhibitors.</title>
        <authorList>
            <person name="Bhardwaj A."/>
            <person name="Kaur J."/>
            <person name="Wuest M."/>
            <person name="Wuest F."/>
        </authorList>
    </citation>
    <scope>NUCLEOTIDE SEQUENCE [LARGE SCALE GENOMIC DNA]</scope>
    <source>
        <strain evidence="9">S2_018_000_R2_106</strain>
    </source>
</reference>
<evidence type="ECO:0000256" key="1">
    <source>
        <dbReference type="ARBA" id="ARBA00022729"/>
    </source>
</evidence>
<dbReference type="GO" id="GO:0009279">
    <property type="term" value="C:cell outer membrane"/>
    <property type="evidence" value="ECO:0007669"/>
    <property type="project" value="TreeGrafter"/>
</dbReference>
<sequence>MSYLRLSLAALVPVLLSGCAQVYVGNHLLKKADSAECAAEGYLKVGNPYIVDGVRYVPMNESLGYSEKGIASWYGQDFHGKVSANGECYNMYAFTAAHKSLPLPTIARVTNLENGKSVVVKVNDRGPFVRGRIIDLSYAAAQSLDMVRFGTAPVLVEAIGGPHHQRGGYKGGYFNAAEDMKKNDIRAERLASVGVGGGAEEESLAPLPKGDQHRSVQPPKPAVSLPKPPEYEDRVFTDTKPLKKTFVYVQIGAYSSEANATEQMKKLAETFDTAALSQFEAGGKQLLRVRAGPFHSVADADAALQKAISAGFTEAQLKVDD</sequence>
<keyword evidence="4" id="KW-0472">Membrane</keyword>
<dbReference type="InterPro" id="IPR009009">
    <property type="entry name" value="RlpA-like_DPBB"/>
</dbReference>
<evidence type="ECO:0000256" key="5">
    <source>
        <dbReference type="RuleBase" id="RU003495"/>
    </source>
</evidence>
<feature type="region of interest" description="Disordered" evidence="6">
    <location>
        <begin position="196"/>
        <end position="232"/>
    </location>
</feature>
<keyword evidence="4" id="KW-0449">Lipoprotein</keyword>
<dbReference type="InterPro" id="IPR012997">
    <property type="entry name" value="RplA"/>
</dbReference>
<dbReference type="InterPro" id="IPR036908">
    <property type="entry name" value="RlpA-like_sf"/>
</dbReference>
<comment type="caution">
    <text evidence="9">The sequence shown here is derived from an EMBL/GenBank/DDBJ whole genome shotgun (WGS) entry which is preliminary data.</text>
</comment>
<dbReference type="GO" id="GO:0042834">
    <property type="term" value="F:peptidoglycan binding"/>
    <property type="evidence" value="ECO:0007669"/>
    <property type="project" value="InterPro"/>
</dbReference>
<dbReference type="Gene3D" id="2.40.40.10">
    <property type="entry name" value="RlpA-like domain"/>
    <property type="match status" value="1"/>
</dbReference>
<keyword evidence="1 7" id="KW-0732">Signal</keyword>
<evidence type="ECO:0000259" key="8">
    <source>
        <dbReference type="PROSITE" id="PS51724"/>
    </source>
</evidence>
<dbReference type="GO" id="GO:0008932">
    <property type="term" value="F:lytic endotransglycosylase activity"/>
    <property type="evidence" value="ECO:0007669"/>
    <property type="project" value="UniProtKB-UniRule"/>
</dbReference>
<accession>A0A6N4RDX4</accession>
<name>A0A6N4RDX4_BLAVI</name>
<evidence type="ECO:0000256" key="4">
    <source>
        <dbReference type="HAMAP-Rule" id="MF_02071"/>
    </source>
</evidence>
<keyword evidence="4" id="KW-1003">Cell membrane</keyword>
<protein>
    <recommendedName>
        <fullName evidence="4">Endolytic peptidoglycan transglycosylase RlpA</fullName>
        <ecNumber evidence="4">4.2.2.-</ecNumber>
    </recommendedName>
</protein>
<dbReference type="PANTHER" id="PTHR34183">
    <property type="entry name" value="ENDOLYTIC PEPTIDOGLYCAN TRANSGLYCOSYLASE RLPA"/>
    <property type="match status" value="1"/>
</dbReference>
<gene>
    <name evidence="4" type="primary">rlpA</name>
    <name evidence="9" type="ORF">DI628_01530</name>
</gene>
<dbReference type="SUPFAM" id="SSF50685">
    <property type="entry name" value="Barwin-like endoglucanases"/>
    <property type="match status" value="1"/>
</dbReference>
<evidence type="ECO:0000256" key="6">
    <source>
        <dbReference type="SAM" id="MobiDB-lite"/>
    </source>
</evidence>
<dbReference type="GO" id="GO:0071555">
    <property type="term" value="P:cell wall organization"/>
    <property type="evidence" value="ECO:0007669"/>
    <property type="project" value="UniProtKB-KW"/>
</dbReference>
<dbReference type="InterPro" id="IPR036680">
    <property type="entry name" value="SPOR-like_sf"/>
</dbReference>